<evidence type="ECO:0000313" key="3">
    <source>
        <dbReference type="Proteomes" id="UP000641206"/>
    </source>
</evidence>
<comment type="caution">
    <text evidence="2">The sequence shown here is derived from an EMBL/GenBank/DDBJ whole genome shotgun (WGS) entry which is preliminary data.</text>
</comment>
<proteinExistence type="predicted"/>
<evidence type="ECO:0000313" key="2">
    <source>
        <dbReference type="EMBL" id="GGP13973.1"/>
    </source>
</evidence>
<keyword evidence="3" id="KW-1185">Reference proteome</keyword>
<dbReference type="RefSeq" id="WP_188735821.1">
    <property type="nucleotide sequence ID" value="NZ_BMLW01000011.1"/>
</dbReference>
<feature type="region of interest" description="Disordered" evidence="1">
    <location>
        <begin position="1"/>
        <end position="29"/>
    </location>
</feature>
<dbReference type="EMBL" id="BMLW01000011">
    <property type="protein sequence ID" value="GGP13973.1"/>
    <property type="molecule type" value="Genomic_DNA"/>
</dbReference>
<gene>
    <name evidence="2" type="ORF">GCM10011346_36090</name>
</gene>
<dbReference type="Proteomes" id="UP000641206">
    <property type="component" value="Unassembled WGS sequence"/>
</dbReference>
<organism evidence="2 3">
    <name type="scientific">Oceanobacillus neutriphilus</name>
    <dbReference type="NCBI Taxonomy" id="531815"/>
    <lineage>
        <taxon>Bacteria</taxon>
        <taxon>Bacillati</taxon>
        <taxon>Bacillota</taxon>
        <taxon>Bacilli</taxon>
        <taxon>Bacillales</taxon>
        <taxon>Bacillaceae</taxon>
        <taxon>Oceanobacillus</taxon>
    </lineage>
</organism>
<evidence type="ECO:0008006" key="4">
    <source>
        <dbReference type="Google" id="ProtNLM"/>
    </source>
</evidence>
<protein>
    <recommendedName>
        <fullName evidence="4">PspA/IM30 family protein</fullName>
    </recommendedName>
</protein>
<accession>A0ABQ2NZ90</accession>
<sequence>MGFFKGFHSSEREAKKSRQNLQKSKKEMDRVMREMRAKIDTIQVNITRTNEEILEQQGLADKYASYEERAKQSNEKSRFQIQREAALQELEKLQKQKYDLEAQMVPFKQSYDRMSQTFSETFDRLDAIQRETAAKENEADIMKYTTKEEEKIQFELAEAEALLELRSEK</sequence>
<reference evidence="3" key="1">
    <citation type="journal article" date="2019" name="Int. J. Syst. Evol. Microbiol.">
        <title>The Global Catalogue of Microorganisms (GCM) 10K type strain sequencing project: providing services to taxonomists for standard genome sequencing and annotation.</title>
        <authorList>
            <consortium name="The Broad Institute Genomics Platform"/>
            <consortium name="The Broad Institute Genome Sequencing Center for Infectious Disease"/>
            <person name="Wu L."/>
            <person name="Ma J."/>
        </authorList>
    </citation>
    <scope>NUCLEOTIDE SEQUENCE [LARGE SCALE GENOMIC DNA]</scope>
    <source>
        <strain evidence="3">CGMCC 1.7693</strain>
    </source>
</reference>
<name>A0ABQ2NZ90_9BACI</name>
<evidence type="ECO:0000256" key="1">
    <source>
        <dbReference type="SAM" id="MobiDB-lite"/>
    </source>
</evidence>